<dbReference type="Proteomes" id="UP000287296">
    <property type="component" value="Unassembled WGS sequence"/>
</dbReference>
<comment type="caution">
    <text evidence="6">The sequence shown here is derived from an EMBL/GenBank/DDBJ whole genome shotgun (WGS) entry which is preliminary data.</text>
</comment>
<feature type="non-terminal residue" evidence="6">
    <location>
        <position position="125"/>
    </location>
</feature>
<evidence type="ECO:0000256" key="3">
    <source>
        <dbReference type="ARBA" id="ARBA00022840"/>
    </source>
</evidence>
<feature type="domain" description="ATP-grasp" evidence="5">
    <location>
        <begin position="74"/>
        <end position="112"/>
    </location>
</feature>
<evidence type="ECO:0000259" key="5">
    <source>
        <dbReference type="PROSITE" id="PS50975"/>
    </source>
</evidence>
<feature type="non-terminal residue" evidence="6">
    <location>
        <position position="1"/>
    </location>
</feature>
<dbReference type="InterPro" id="IPR052032">
    <property type="entry name" value="ATP-dep_AA_Ligase"/>
</dbReference>
<dbReference type="Pfam" id="PF13535">
    <property type="entry name" value="ATP-grasp_4"/>
    <property type="match status" value="1"/>
</dbReference>
<dbReference type="PANTHER" id="PTHR43585:SF2">
    <property type="entry name" value="ATP-GRASP ENZYME FSQD"/>
    <property type="match status" value="1"/>
</dbReference>
<dbReference type="AlphaFoldDB" id="A0A429X109"/>
<keyword evidence="2 4" id="KW-0547">Nucleotide-binding</keyword>
<gene>
    <name evidence="6" type="ORF">D5F11_025650</name>
</gene>
<dbReference type="GO" id="GO:0046872">
    <property type="term" value="F:metal ion binding"/>
    <property type="evidence" value="ECO:0007669"/>
    <property type="project" value="InterPro"/>
</dbReference>
<dbReference type="PROSITE" id="PS50975">
    <property type="entry name" value="ATP_GRASP"/>
    <property type="match status" value="1"/>
</dbReference>
<accession>A0A429X109</accession>
<protein>
    <submittedName>
        <fullName evidence="6">ATP-grasp domain-containing protein</fullName>
    </submittedName>
</protein>
<keyword evidence="3 4" id="KW-0067">ATP-binding</keyword>
<dbReference type="InterPro" id="IPR011761">
    <property type="entry name" value="ATP-grasp"/>
</dbReference>
<keyword evidence="1" id="KW-0436">Ligase</keyword>
<name>A0A429X109_SIMTE</name>
<dbReference type="GO" id="GO:0016874">
    <property type="term" value="F:ligase activity"/>
    <property type="evidence" value="ECO:0007669"/>
    <property type="project" value="UniProtKB-KW"/>
</dbReference>
<evidence type="ECO:0000256" key="2">
    <source>
        <dbReference type="ARBA" id="ARBA00022741"/>
    </source>
</evidence>
<evidence type="ECO:0000256" key="1">
    <source>
        <dbReference type="ARBA" id="ARBA00022598"/>
    </source>
</evidence>
<dbReference type="PANTHER" id="PTHR43585">
    <property type="entry name" value="FUMIPYRROLE BIOSYNTHESIS PROTEIN C"/>
    <property type="match status" value="1"/>
</dbReference>
<dbReference type="EMBL" id="QYTW02000065">
    <property type="protein sequence ID" value="RST56898.1"/>
    <property type="molecule type" value="Genomic_DNA"/>
</dbReference>
<dbReference type="RefSeq" id="WP_126646702.1">
    <property type="nucleotide sequence ID" value="NZ_QYTW02000065.1"/>
</dbReference>
<organism evidence="6 7">
    <name type="scientific">Siminovitchia terrae</name>
    <name type="common">Bacillus terrae</name>
    <dbReference type="NCBI Taxonomy" id="1914933"/>
    <lineage>
        <taxon>Bacteria</taxon>
        <taxon>Bacillati</taxon>
        <taxon>Bacillota</taxon>
        <taxon>Bacilli</taxon>
        <taxon>Bacillales</taxon>
        <taxon>Bacillaceae</taxon>
        <taxon>Siminovitchia</taxon>
    </lineage>
</organism>
<evidence type="ECO:0000256" key="4">
    <source>
        <dbReference type="PROSITE-ProRule" id="PRU00409"/>
    </source>
</evidence>
<sequence length="125" mass="14515">QYLVEVLVHNGKINIVAIFEQEITKEIKFIVTGYAIRLNVKDDFYNKLYNTVESIINDLKVTNAACHLEIRYVNGNWKLVEINPRISAGAMNRMIEEAFGINLVEETIRLYLGDEPNLIRKHEKH</sequence>
<evidence type="ECO:0000313" key="6">
    <source>
        <dbReference type="EMBL" id="RST56898.1"/>
    </source>
</evidence>
<evidence type="ECO:0000313" key="7">
    <source>
        <dbReference type="Proteomes" id="UP000287296"/>
    </source>
</evidence>
<dbReference type="SUPFAM" id="SSF56059">
    <property type="entry name" value="Glutathione synthetase ATP-binding domain-like"/>
    <property type="match status" value="1"/>
</dbReference>
<dbReference type="GO" id="GO:0005524">
    <property type="term" value="F:ATP binding"/>
    <property type="evidence" value="ECO:0007669"/>
    <property type="project" value="UniProtKB-UniRule"/>
</dbReference>
<dbReference type="OrthoDB" id="9803907at2"/>
<dbReference type="Gene3D" id="3.30.470.20">
    <property type="entry name" value="ATP-grasp fold, B domain"/>
    <property type="match status" value="1"/>
</dbReference>
<reference evidence="6 7" key="1">
    <citation type="submission" date="2018-12" db="EMBL/GenBank/DDBJ databases">
        <authorList>
            <person name="Sun L."/>
            <person name="Chen Z."/>
        </authorList>
    </citation>
    <scope>NUCLEOTIDE SEQUENCE [LARGE SCALE GENOMIC DNA]</scope>
    <source>
        <strain evidence="6 7">LMG 29736</strain>
    </source>
</reference>
<proteinExistence type="predicted"/>